<dbReference type="AlphaFoldDB" id="A0A194PRM2"/>
<accession>A0A194PRM2</accession>
<organism evidence="2 3">
    <name type="scientific">Papilio xuthus</name>
    <name type="common">Asian swallowtail butterfly</name>
    <dbReference type="NCBI Taxonomy" id="66420"/>
    <lineage>
        <taxon>Eukaryota</taxon>
        <taxon>Metazoa</taxon>
        <taxon>Ecdysozoa</taxon>
        <taxon>Arthropoda</taxon>
        <taxon>Hexapoda</taxon>
        <taxon>Insecta</taxon>
        <taxon>Pterygota</taxon>
        <taxon>Neoptera</taxon>
        <taxon>Endopterygota</taxon>
        <taxon>Lepidoptera</taxon>
        <taxon>Glossata</taxon>
        <taxon>Ditrysia</taxon>
        <taxon>Papilionoidea</taxon>
        <taxon>Papilionidae</taxon>
        <taxon>Papilioninae</taxon>
        <taxon>Papilio</taxon>
    </lineage>
</organism>
<evidence type="ECO:0000313" key="2">
    <source>
        <dbReference type="EMBL" id="KPI95399.1"/>
    </source>
</evidence>
<gene>
    <name evidence="2" type="ORF">RR46_08858</name>
</gene>
<evidence type="ECO:0000313" key="3">
    <source>
        <dbReference type="Proteomes" id="UP000053268"/>
    </source>
</evidence>
<proteinExistence type="predicted"/>
<name>A0A194PRM2_PAPXU</name>
<dbReference type="EMBL" id="KQ459596">
    <property type="protein sequence ID" value="KPI95399.1"/>
    <property type="molecule type" value="Genomic_DNA"/>
</dbReference>
<feature type="region of interest" description="Disordered" evidence="1">
    <location>
        <begin position="17"/>
        <end position="42"/>
    </location>
</feature>
<protein>
    <submittedName>
        <fullName evidence="2">Uncharacterized protein</fullName>
    </submittedName>
</protein>
<feature type="compositionally biased region" description="Basic and acidic residues" evidence="1">
    <location>
        <begin position="26"/>
        <end position="39"/>
    </location>
</feature>
<reference evidence="2 3" key="1">
    <citation type="journal article" date="2015" name="Nat. Commun.">
        <title>Outbred genome sequencing and CRISPR/Cas9 gene editing in butterflies.</title>
        <authorList>
            <person name="Li X."/>
            <person name="Fan D."/>
            <person name="Zhang W."/>
            <person name="Liu G."/>
            <person name="Zhang L."/>
            <person name="Zhao L."/>
            <person name="Fang X."/>
            <person name="Chen L."/>
            <person name="Dong Y."/>
            <person name="Chen Y."/>
            <person name="Ding Y."/>
            <person name="Zhao R."/>
            <person name="Feng M."/>
            <person name="Zhu Y."/>
            <person name="Feng Y."/>
            <person name="Jiang X."/>
            <person name="Zhu D."/>
            <person name="Xiang H."/>
            <person name="Feng X."/>
            <person name="Li S."/>
            <person name="Wang J."/>
            <person name="Zhang G."/>
            <person name="Kronforst M.R."/>
            <person name="Wang W."/>
        </authorList>
    </citation>
    <scope>NUCLEOTIDE SEQUENCE [LARGE SCALE GENOMIC DNA]</scope>
    <source>
        <strain evidence="2">Ya'a_city_454_Px</strain>
        <tissue evidence="2">Whole body</tissue>
    </source>
</reference>
<evidence type="ECO:0000256" key="1">
    <source>
        <dbReference type="SAM" id="MobiDB-lite"/>
    </source>
</evidence>
<keyword evidence="3" id="KW-1185">Reference proteome</keyword>
<sequence>MRGASIAVDAGRKYIKPRARLGPGGARRDRLARAPDRATPRAQHAALRQRALGGGASLRDARALIAAARETRERSNSRSYPI</sequence>
<dbReference type="Proteomes" id="UP000053268">
    <property type="component" value="Unassembled WGS sequence"/>
</dbReference>